<sequence length="884" mass="92806">VSSSMNATSSSSKPITTHASSTVTTSPMSSGATTTPASSLITSSSASSKAVTTHVSSGTITTPAISPAITTTAVSSRGTRKSTASPPRNTTSGSGRDPHTKARTTRPPCLQDRVPECPALTQSNTSNGYNITLESSRFDQESSSTIFTYAVKFLPDNDQSLDSVTFFFPTCLCANEVQVTASLPNEPIDIGGSFASDSGELCSAKWFNLNADEGLISYRVPGQFAMGPIGLTVNSGNANLERVKICGPVCGRPECGQKSQAPPSLLSTTSAKGIVTTSAASTSMQLTSRKTTTSVTVSSSSSLPSTSQSTHPSPLPNSTTRNPTSLGSSTKSITPGTSVASSSSSHSRTKNGTSTKPCHNCGCSSLLQSRISNGYNISFQTSRFDEASGNTIFTYQAQFLPETEQSLESVTFFFPECVCSNQVYATESLAKGVGHIGGLFTSNVGGGCNAKWTALGADEGLISFQLPGKVRIGPIEFVVNSLSSYVPRSSICGPRCGMPPSSDNQSSYRSSSNPYGSALSSFESTTQPDYYVPQKRTSVRSGAKVSTVYSSEGPLPVPYPSLTTLSPTYPQLPPTAPIANDGKAPKDVHISDSLTELSKICPWNNSTDHCNSTSMFSIFDGPAVVAPTLPLVTLVKDVQSAMDGSVTSSYSLWIYPNEYGPGYINIFSRSNGAASDLEGLPSLWITPDGKAKVNMQVKKNTQDKVWSYESCQASLPVPVKTWTQISIVIDGNSNNVKIWYDTGSNGRLWSCDLSTYSGRIFATSGTMRLGSSLKTSKICMSGLKFTTSLLNQTKTSQCSTAGTVSRQPSQSINSIRVTSSITTSPRNDSSKGADGASDNSAANKTAAVAVACAVGVSCMSLLACFFIRRRRARAASNAVPPVSV</sequence>
<keyword evidence="2" id="KW-0812">Transmembrane</keyword>
<feature type="compositionally biased region" description="Low complexity" evidence="1">
    <location>
        <begin position="287"/>
        <end position="312"/>
    </location>
</feature>
<dbReference type="Gene3D" id="2.60.120.200">
    <property type="match status" value="1"/>
</dbReference>
<feature type="region of interest" description="Disordered" evidence="1">
    <location>
        <begin position="496"/>
        <end position="521"/>
    </location>
</feature>
<evidence type="ECO:0000313" key="3">
    <source>
        <dbReference type="EMBL" id="CRZ04051.1"/>
    </source>
</evidence>
<dbReference type="SUPFAM" id="SSF49899">
    <property type="entry name" value="Concanavalin A-like lectins/glucanases"/>
    <property type="match status" value="1"/>
</dbReference>
<keyword evidence="2" id="KW-1133">Transmembrane helix</keyword>
<feature type="transmembrane region" description="Helical" evidence="2">
    <location>
        <begin position="846"/>
        <end position="867"/>
    </location>
</feature>
<dbReference type="EMBL" id="HACM01003609">
    <property type="protein sequence ID" value="CRZ04051.1"/>
    <property type="molecule type" value="Transcribed_RNA"/>
</dbReference>
<proteinExistence type="predicted"/>
<feature type="compositionally biased region" description="Low complexity" evidence="1">
    <location>
        <begin position="332"/>
        <end position="354"/>
    </location>
</feature>
<feature type="compositionally biased region" description="Polar residues" evidence="1">
    <location>
        <begin position="81"/>
        <end position="94"/>
    </location>
</feature>
<feature type="region of interest" description="Disordered" evidence="1">
    <location>
        <begin position="279"/>
        <end position="357"/>
    </location>
</feature>
<feature type="compositionally biased region" description="Low complexity" evidence="1">
    <location>
        <begin position="499"/>
        <end position="517"/>
    </location>
</feature>
<dbReference type="AlphaFoldDB" id="A0A0H5QRC9"/>
<feature type="region of interest" description="Disordered" evidence="1">
    <location>
        <begin position="68"/>
        <end position="128"/>
    </location>
</feature>
<feature type="compositionally biased region" description="Low complexity" evidence="1">
    <location>
        <begin position="32"/>
        <end position="48"/>
    </location>
</feature>
<organism evidence="3">
    <name type="scientific">Spongospora subterranea</name>
    <dbReference type="NCBI Taxonomy" id="70186"/>
    <lineage>
        <taxon>Eukaryota</taxon>
        <taxon>Sar</taxon>
        <taxon>Rhizaria</taxon>
        <taxon>Endomyxa</taxon>
        <taxon>Phytomyxea</taxon>
        <taxon>Plasmodiophorida</taxon>
        <taxon>Plasmodiophoridae</taxon>
        <taxon>Spongospora</taxon>
    </lineage>
</organism>
<feature type="compositionally biased region" description="Polar residues" evidence="1">
    <location>
        <begin position="317"/>
        <end position="331"/>
    </location>
</feature>
<accession>A0A0H5QRC9</accession>
<feature type="region of interest" description="Disordered" evidence="1">
    <location>
        <begin position="800"/>
        <end position="839"/>
    </location>
</feature>
<name>A0A0H5QRC9_9EUKA</name>
<dbReference type="InterPro" id="IPR013320">
    <property type="entry name" value="ConA-like_dom_sf"/>
</dbReference>
<keyword evidence="2" id="KW-0472">Membrane</keyword>
<evidence type="ECO:0000256" key="2">
    <source>
        <dbReference type="SAM" id="Phobius"/>
    </source>
</evidence>
<feature type="compositionally biased region" description="Polar residues" evidence="1">
    <location>
        <begin position="13"/>
        <end position="31"/>
    </location>
</feature>
<evidence type="ECO:0000256" key="1">
    <source>
        <dbReference type="SAM" id="MobiDB-lite"/>
    </source>
</evidence>
<feature type="region of interest" description="Disordered" evidence="1">
    <location>
        <begin position="1"/>
        <end position="48"/>
    </location>
</feature>
<feature type="compositionally biased region" description="Low complexity" evidence="1">
    <location>
        <begin position="1"/>
        <end position="12"/>
    </location>
</feature>
<feature type="non-terminal residue" evidence="3">
    <location>
        <position position="1"/>
    </location>
</feature>
<reference evidence="3" key="1">
    <citation type="submission" date="2015-04" db="EMBL/GenBank/DDBJ databases">
        <title>The genome sequence of the plant pathogenic Rhizarian Plasmodiophora brassicae reveals insights in its biotrophic life cycle and the origin of chitin synthesis.</title>
        <authorList>
            <person name="Schwelm A."/>
            <person name="Fogelqvist J."/>
            <person name="Knaust A."/>
            <person name="Julke S."/>
            <person name="Lilja T."/>
            <person name="Dhandapani V."/>
            <person name="Bonilla-Rosso G."/>
            <person name="Karlsson M."/>
            <person name="Shevchenko A."/>
            <person name="Choi S.R."/>
            <person name="Kim H.G."/>
            <person name="Park J.Y."/>
            <person name="Lim Y.P."/>
            <person name="Ludwig-Muller J."/>
            <person name="Dixelius C."/>
        </authorList>
    </citation>
    <scope>NUCLEOTIDE SEQUENCE</scope>
    <source>
        <tissue evidence="3">Potato root galls</tissue>
    </source>
</reference>
<feature type="compositionally biased region" description="Polar residues" evidence="1">
    <location>
        <begin position="800"/>
        <end position="827"/>
    </location>
</feature>
<protein>
    <submittedName>
        <fullName evidence="3">Uncharacterized protein</fullName>
    </submittedName>
</protein>